<dbReference type="EMBL" id="LGRX02002302">
    <property type="protein sequence ID" value="KAK3284380.1"/>
    <property type="molecule type" value="Genomic_DNA"/>
</dbReference>
<feature type="compositionally biased region" description="Acidic residues" evidence="1">
    <location>
        <begin position="31"/>
        <end position="63"/>
    </location>
</feature>
<sequence>VEAEGMIEASQPLAQAEDEVDAPRVPREDPGGEEEAGTSEAAGELEGDVEQQEWVEVGGEEAVESQQADRSEAEGLEGPGQREDEAVRASEAGWSAGDPTTGVHGRRGPDADSSDLPGIEGGGDATVEQLDVADVDRVKPSQAAGGGQRWSKRDAHSIAMPANRAKPKAASKAKAAKVVGKVYYVEGAENDTEASKATSVERRTSYIHCSPAPEPLPGWHRPVQMDSLGEGGSFPAADHRCAALAEHITVHEAARVMRGCPVAGSQIYSECTFHNLGYSPSEGSLIGFRDQGGAVNSAPHWKVPGFGVERRHFPPTGGKVGESWGTAAAQPLEVRLVNSNAAVQCTRWVRDVAYLVHVFKQHSVWHTLESLFRVFQAYEQRQLRGTTLVLLNVESLRKLKGSTLELYEAFGLDVLTRAELAKETVCFAEAVAVGFPHHSLARPTANASTVDAFRSLFLDHWNLTAAYMETRAFRRPAVTVLSDSPSQATSKTASDR</sequence>
<feature type="region of interest" description="Disordered" evidence="1">
    <location>
        <begin position="1"/>
        <end position="155"/>
    </location>
</feature>
<feature type="non-terminal residue" evidence="2">
    <location>
        <position position="1"/>
    </location>
</feature>
<evidence type="ECO:0000313" key="3">
    <source>
        <dbReference type="Proteomes" id="UP001190700"/>
    </source>
</evidence>
<reference evidence="2 3" key="1">
    <citation type="journal article" date="2015" name="Genome Biol. Evol.">
        <title>Comparative Genomics of a Bacterivorous Green Alga Reveals Evolutionary Causalities and Consequences of Phago-Mixotrophic Mode of Nutrition.</title>
        <authorList>
            <person name="Burns J.A."/>
            <person name="Paasch A."/>
            <person name="Narechania A."/>
            <person name="Kim E."/>
        </authorList>
    </citation>
    <scope>NUCLEOTIDE SEQUENCE [LARGE SCALE GENOMIC DNA]</scope>
    <source>
        <strain evidence="2 3">PLY_AMNH</strain>
    </source>
</reference>
<gene>
    <name evidence="2" type="ORF">CYMTET_7967</name>
</gene>
<feature type="compositionally biased region" description="Basic and acidic residues" evidence="1">
    <location>
        <begin position="21"/>
        <end position="30"/>
    </location>
</feature>
<evidence type="ECO:0000256" key="1">
    <source>
        <dbReference type="SAM" id="MobiDB-lite"/>
    </source>
</evidence>
<name>A0AAE0GTY9_9CHLO</name>
<organism evidence="2 3">
    <name type="scientific">Cymbomonas tetramitiformis</name>
    <dbReference type="NCBI Taxonomy" id="36881"/>
    <lineage>
        <taxon>Eukaryota</taxon>
        <taxon>Viridiplantae</taxon>
        <taxon>Chlorophyta</taxon>
        <taxon>Pyramimonadophyceae</taxon>
        <taxon>Pyramimonadales</taxon>
        <taxon>Pyramimonadaceae</taxon>
        <taxon>Cymbomonas</taxon>
    </lineage>
</organism>
<accession>A0AAE0GTY9</accession>
<dbReference type="AlphaFoldDB" id="A0AAE0GTY9"/>
<protein>
    <submittedName>
        <fullName evidence="2">Uncharacterized protein</fullName>
    </submittedName>
</protein>
<comment type="caution">
    <text evidence="2">The sequence shown here is derived from an EMBL/GenBank/DDBJ whole genome shotgun (WGS) entry which is preliminary data.</text>
</comment>
<dbReference type="Proteomes" id="UP001190700">
    <property type="component" value="Unassembled WGS sequence"/>
</dbReference>
<proteinExistence type="predicted"/>
<evidence type="ECO:0000313" key="2">
    <source>
        <dbReference type="EMBL" id="KAK3284380.1"/>
    </source>
</evidence>
<keyword evidence="3" id="KW-1185">Reference proteome</keyword>